<sequence length="520" mass="59510">MYRRSVISPEQHQILQHFYDVGMTNQSVQCFGLIMDCSQQTGLDYNVVRAWIGNKRRKLICQSKLLSVATPRMGGTSPGMAMPGGVADRGSFHVGHMQRMVSHGQSYTARNTETIMDHTYHPGSCSRVPTSSYRPNSARREREQTRLALQKRSNKSQTDGTDETQEVGVNIVNCYQQSIRIYKSKVTFSHETPVISVKNTLSHIQENIEGSKINMIIKQITYNANLSCEPVQACSTASVPLQDHIATAHPSKHYKGSNQLCCRELMRLGHVIKIIVTDYAQLSLVGDMYQQYLKHISRNGNSFSIAMETGDLDEYSREEEMAQSGCQLQDSSPLEHRAQGSTRYQNASKDLPMPRNCVQKSYLIVVRQTPDILPFYYPQSVLMPIRLKIFFKGDLVAYVTVDRYCYNDYYKIIQQLSFFCNQCSYETRTRAALAHITYFTKKKIMQDRTQFSPRDLVMLKRYWDNGMTSLGTVCREKIESVANELNIDFEIVKNWIGNQRRRCRQQGMEPPQPRGGPPDF</sequence>
<dbReference type="InterPro" id="IPR001356">
    <property type="entry name" value="HD"/>
</dbReference>
<feature type="DNA-binding region" description="Homeobox" evidence="4">
    <location>
        <begin position="444"/>
        <end position="507"/>
    </location>
</feature>
<dbReference type="OMA" id="QPCKIEP"/>
<dbReference type="CDD" id="cd00086">
    <property type="entry name" value="homeodomain"/>
    <property type="match status" value="1"/>
</dbReference>
<name>S4RHR1_PETMA</name>
<dbReference type="GO" id="GO:0000981">
    <property type="term" value="F:DNA-binding transcription factor activity, RNA polymerase II-specific"/>
    <property type="evidence" value="ECO:0007669"/>
    <property type="project" value="TreeGrafter"/>
</dbReference>
<dbReference type="PROSITE" id="PS50071">
    <property type="entry name" value="HOMEOBOX_2"/>
    <property type="match status" value="1"/>
</dbReference>
<dbReference type="Ensembl" id="ENSPMAT00000004762.1">
    <property type="protein sequence ID" value="ENSPMAP00000004743.1"/>
    <property type="gene ID" value="ENSPMAG00000004328.1"/>
</dbReference>
<feature type="region of interest" description="Disordered" evidence="5">
    <location>
        <begin position="118"/>
        <end position="163"/>
    </location>
</feature>
<dbReference type="GO" id="GO:0000978">
    <property type="term" value="F:RNA polymerase II cis-regulatory region sequence-specific DNA binding"/>
    <property type="evidence" value="ECO:0007669"/>
    <property type="project" value="TreeGrafter"/>
</dbReference>
<dbReference type="InterPro" id="IPR009057">
    <property type="entry name" value="Homeodomain-like_sf"/>
</dbReference>
<evidence type="ECO:0000256" key="2">
    <source>
        <dbReference type="ARBA" id="ARBA00023155"/>
    </source>
</evidence>
<dbReference type="InterPro" id="IPR050255">
    <property type="entry name" value="POU_domain_TF"/>
</dbReference>
<dbReference type="GO" id="GO:0005634">
    <property type="term" value="C:nucleus"/>
    <property type="evidence" value="ECO:0007669"/>
    <property type="project" value="UniProtKB-SubCell"/>
</dbReference>
<evidence type="ECO:0000313" key="7">
    <source>
        <dbReference type="Ensembl" id="ENSPMAP00000004743.1"/>
    </source>
</evidence>
<keyword evidence="3 4" id="KW-0539">Nucleus</keyword>
<dbReference type="AlphaFoldDB" id="S4RHR1"/>
<dbReference type="PANTHER" id="PTHR11636:SF80">
    <property type="entry name" value="HIGHLY DIVERGENT HOMEOBOX"/>
    <property type="match status" value="1"/>
</dbReference>
<comment type="subcellular location">
    <subcellularLocation>
        <location evidence="4">Nucleus</location>
    </subcellularLocation>
</comment>
<reference evidence="7" key="2">
    <citation type="submission" date="2025-09" db="UniProtKB">
        <authorList>
            <consortium name="Ensembl"/>
        </authorList>
    </citation>
    <scope>IDENTIFICATION</scope>
</reference>
<evidence type="ECO:0000256" key="4">
    <source>
        <dbReference type="PROSITE-ProRule" id="PRU00108"/>
    </source>
</evidence>
<reference evidence="7" key="1">
    <citation type="submission" date="2025-08" db="UniProtKB">
        <authorList>
            <consortium name="Ensembl"/>
        </authorList>
    </citation>
    <scope>IDENTIFICATION</scope>
</reference>
<evidence type="ECO:0000256" key="1">
    <source>
        <dbReference type="ARBA" id="ARBA00023125"/>
    </source>
</evidence>
<dbReference type="GeneTree" id="ENSGT00390000008591"/>
<keyword evidence="2 4" id="KW-0371">Homeobox</keyword>
<evidence type="ECO:0000256" key="3">
    <source>
        <dbReference type="ARBA" id="ARBA00023242"/>
    </source>
</evidence>
<proteinExistence type="predicted"/>
<dbReference type="HOGENOM" id="CLU_524374_0_0_1"/>
<protein>
    <submittedName>
        <fullName evidence="7">Highly divergent homeobox</fullName>
    </submittedName>
</protein>
<feature type="domain" description="Homeobox" evidence="6">
    <location>
        <begin position="442"/>
        <end position="506"/>
    </location>
</feature>
<keyword evidence="1 4" id="KW-0238">DNA-binding</keyword>
<evidence type="ECO:0000259" key="6">
    <source>
        <dbReference type="PROSITE" id="PS50071"/>
    </source>
</evidence>
<accession>S4RHR1</accession>
<organism evidence="7">
    <name type="scientific">Petromyzon marinus</name>
    <name type="common">Sea lamprey</name>
    <dbReference type="NCBI Taxonomy" id="7757"/>
    <lineage>
        <taxon>Eukaryota</taxon>
        <taxon>Metazoa</taxon>
        <taxon>Chordata</taxon>
        <taxon>Craniata</taxon>
        <taxon>Vertebrata</taxon>
        <taxon>Cyclostomata</taxon>
        <taxon>Hyperoartia</taxon>
        <taxon>Petromyzontiformes</taxon>
        <taxon>Petromyzontidae</taxon>
        <taxon>Petromyzon</taxon>
    </lineage>
</organism>
<evidence type="ECO:0000256" key="5">
    <source>
        <dbReference type="SAM" id="MobiDB-lite"/>
    </source>
</evidence>
<dbReference type="SUPFAM" id="SSF46689">
    <property type="entry name" value="Homeodomain-like"/>
    <property type="match status" value="2"/>
</dbReference>
<dbReference type="SMART" id="SM00389">
    <property type="entry name" value="HOX"/>
    <property type="match status" value="1"/>
</dbReference>
<dbReference type="Gene3D" id="1.10.10.60">
    <property type="entry name" value="Homeodomain-like"/>
    <property type="match status" value="2"/>
</dbReference>
<dbReference type="PANTHER" id="PTHR11636">
    <property type="entry name" value="POU DOMAIN"/>
    <property type="match status" value="1"/>
</dbReference>